<keyword evidence="14" id="KW-1185">Reference proteome</keyword>
<keyword evidence="2" id="KW-0507">mRNA processing</keyword>
<dbReference type="Gene3D" id="1.10.10.440">
    <property type="entry name" value="FF domain"/>
    <property type="match status" value="5"/>
</dbReference>
<feature type="region of interest" description="Disordered" evidence="10">
    <location>
        <begin position="141"/>
        <end position="178"/>
    </location>
</feature>
<dbReference type="InterPro" id="IPR039726">
    <property type="entry name" value="Prp40-like"/>
</dbReference>
<dbReference type="Proteomes" id="UP001055712">
    <property type="component" value="Unassembled WGS sequence"/>
</dbReference>
<dbReference type="InterPro" id="IPR036517">
    <property type="entry name" value="FF_domain_sf"/>
</dbReference>
<dbReference type="GO" id="GO:0071004">
    <property type="term" value="C:U2-type prespliceosome"/>
    <property type="evidence" value="ECO:0007669"/>
    <property type="project" value="TreeGrafter"/>
</dbReference>
<feature type="region of interest" description="Disordered" evidence="10">
    <location>
        <begin position="20"/>
        <end position="45"/>
    </location>
</feature>
<evidence type="ECO:0000256" key="1">
    <source>
        <dbReference type="ARBA" id="ARBA00004123"/>
    </source>
</evidence>
<protein>
    <recommendedName>
        <fullName evidence="15">Pre-mRNA-processing 40A</fullName>
    </recommendedName>
</protein>
<organism evidence="13 14">
    <name type="scientific">Chlorella vulgaris</name>
    <name type="common">Green alga</name>
    <dbReference type="NCBI Taxonomy" id="3077"/>
    <lineage>
        <taxon>Eukaryota</taxon>
        <taxon>Viridiplantae</taxon>
        <taxon>Chlorophyta</taxon>
        <taxon>core chlorophytes</taxon>
        <taxon>Trebouxiophyceae</taxon>
        <taxon>Chlorellales</taxon>
        <taxon>Chlorellaceae</taxon>
        <taxon>Chlorella clade</taxon>
        <taxon>Chlorella</taxon>
    </lineage>
</organism>
<feature type="compositionally biased region" description="Low complexity" evidence="10">
    <location>
        <begin position="159"/>
        <end position="173"/>
    </location>
</feature>
<evidence type="ECO:0000256" key="8">
    <source>
        <dbReference type="ARBA" id="ARBA00064817"/>
    </source>
</evidence>
<evidence type="ECO:0000256" key="2">
    <source>
        <dbReference type="ARBA" id="ARBA00022664"/>
    </source>
</evidence>
<feature type="compositionally biased region" description="Basic residues" evidence="10">
    <location>
        <begin position="734"/>
        <end position="749"/>
    </location>
</feature>
<dbReference type="AlphaFoldDB" id="A0A9D4TH77"/>
<feature type="domain" description="FF" evidence="12">
    <location>
        <begin position="408"/>
        <end position="462"/>
    </location>
</feature>
<feature type="domain" description="FF" evidence="12">
    <location>
        <begin position="336"/>
        <end position="395"/>
    </location>
</feature>
<keyword evidence="3" id="KW-0677">Repeat</keyword>
<sequence length="763" mass="83851">MAGRGRDAVLPAWMRQGAAAGGAPGAPISVPPPSAHPGAAAPGSPGAAAKAVAAIAAARLAASQGRPGPALGAPAAAPAAYGGGGAGFAGQRPGGFPGAAASGAPGQMPGAAPMMGGGAAKPDWTEHTAPDGRKYFYNARTKQSSWEKPDELKTPQERAAAAAGPAGAAPPAASAWKEHTAPDGRKYYYNRVTKESRWQMPDEMRAALGLPAGGGAAPGGAAAAAAAPAAAAGRPGPEAQVVKLTSAAAAAAGPANWVQTGPTPHYATTAEAKDAFKALLTDAGVSSGMNWDESMRLIVQDRRYGALKTLGEKKTAFNEYVQARKKEEAEEARQRRMQAKEGFYAMLDESKDLEVTAGYRPKFSRARDMLELDPRWQAVDSGKEREDLFEDWVDEKEKLEKEARKAETKRKRAAFRELLERSTFIKFDTSWRKAQDRLAGEPDFDALDKLDRLAVYEEYIRELERLEREEREKEKEERRRQERQHRDAFRALLAKHREEGIINAHTRWKEYVPIVAEEESYKAVERNTSGSRPRELFQDVLEEMEAEYGKQRDAVKAAVKELSLQVGVDSQLEAFREALAPRRAEGGELAAVSDTSIKLYHDELLGRAKEEAYRAEKKHRRAREDFAYMLKHMRDIRPDTTWEEAAAACAEEPEWGALDSEEEKRALFGEFIDKLKAKEAERAERKRGREDGGGGGADSGSDREGDRRDKKKKHKKDKKSRHQSDASDDDERRSKKHKDRRHKERTRSRSKSERVREPEEGEI</sequence>
<evidence type="ECO:0000313" key="13">
    <source>
        <dbReference type="EMBL" id="KAI3425337.1"/>
    </source>
</evidence>
<accession>A0A9D4TH77</accession>
<dbReference type="PANTHER" id="PTHR11864:SF0">
    <property type="entry name" value="PRP40 PRE-MRNA PROCESSING FACTOR 40 HOMOLOG A (YEAST)"/>
    <property type="match status" value="1"/>
</dbReference>
<feature type="compositionally biased region" description="Basic residues" evidence="10">
    <location>
        <begin position="709"/>
        <end position="721"/>
    </location>
</feature>
<comment type="subunit">
    <text evidence="8">Interacts (via the WW domains) with the phosphorylated C-terminal domain of NRPB1 (via CTD domain).</text>
</comment>
<proteinExistence type="inferred from homology"/>
<feature type="compositionally biased region" description="Low complexity" evidence="10">
    <location>
        <begin position="36"/>
        <end position="45"/>
    </location>
</feature>
<evidence type="ECO:0000256" key="4">
    <source>
        <dbReference type="ARBA" id="ARBA00023187"/>
    </source>
</evidence>
<feature type="compositionally biased region" description="Basic and acidic residues" evidence="10">
    <location>
        <begin position="679"/>
        <end position="692"/>
    </location>
</feature>
<feature type="coiled-coil region" evidence="9">
    <location>
        <begin position="453"/>
        <end position="491"/>
    </location>
</feature>
<reference evidence="13" key="2">
    <citation type="submission" date="2020-11" db="EMBL/GenBank/DDBJ databases">
        <authorList>
            <person name="Cecchin M."/>
            <person name="Marcolungo L."/>
            <person name="Rossato M."/>
            <person name="Girolomoni L."/>
            <person name="Cosentino E."/>
            <person name="Cuine S."/>
            <person name="Li-Beisson Y."/>
            <person name="Delledonne M."/>
            <person name="Ballottari M."/>
        </authorList>
    </citation>
    <scope>NUCLEOTIDE SEQUENCE</scope>
    <source>
        <strain evidence="13">211/11P</strain>
        <tissue evidence="13">Whole cell</tissue>
    </source>
</reference>
<dbReference type="GO" id="GO:0005685">
    <property type="term" value="C:U1 snRNP"/>
    <property type="evidence" value="ECO:0007669"/>
    <property type="project" value="TreeGrafter"/>
</dbReference>
<dbReference type="InterPro" id="IPR002713">
    <property type="entry name" value="FF_domain"/>
</dbReference>
<dbReference type="Pfam" id="PF00397">
    <property type="entry name" value="WW"/>
    <property type="match status" value="2"/>
</dbReference>
<evidence type="ECO:0000256" key="3">
    <source>
        <dbReference type="ARBA" id="ARBA00022737"/>
    </source>
</evidence>
<dbReference type="GO" id="GO:0045292">
    <property type="term" value="P:mRNA cis splicing, via spliceosome"/>
    <property type="evidence" value="ECO:0007669"/>
    <property type="project" value="InterPro"/>
</dbReference>
<dbReference type="SUPFAM" id="SSF81698">
    <property type="entry name" value="FF domain"/>
    <property type="match status" value="5"/>
</dbReference>
<feature type="domain" description="WW" evidence="11">
    <location>
        <begin position="170"/>
        <end position="203"/>
    </location>
</feature>
<dbReference type="SMART" id="SM00456">
    <property type="entry name" value="WW"/>
    <property type="match status" value="2"/>
</dbReference>
<comment type="function">
    <text evidence="6">Binds the phosphorylated C-terminal domain (CTD) of the largest subunit of RNA polymerase II and functions as a scaffold for RNA processing machineries. May be involved in pre-mRNA splicing.</text>
</comment>
<feature type="domain" description="FF" evidence="12">
    <location>
        <begin position="481"/>
        <end position="543"/>
    </location>
</feature>
<gene>
    <name evidence="13" type="ORF">D9Q98_009101</name>
</gene>
<feature type="compositionally biased region" description="Basic and acidic residues" evidence="10">
    <location>
        <begin position="750"/>
        <end position="763"/>
    </location>
</feature>
<dbReference type="PROSITE" id="PS50020">
    <property type="entry name" value="WW_DOMAIN_2"/>
    <property type="match status" value="2"/>
</dbReference>
<feature type="compositionally biased region" description="Basic and acidic residues" evidence="10">
    <location>
        <begin position="722"/>
        <end position="733"/>
    </location>
</feature>
<feature type="compositionally biased region" description="Basic and acidic residues" evidence="10">
    <location>
        <begin position="145"/>
        <end position="156"/>
    </location>
</feature>
<evidence type="ECO:0008006" key="15">
    <source>
        <dbReference type="Google" id="ProtNLM"/>
    </source>
</evidence>
<evidence type="ECO:0000259" key="12">
    <source>
        <dbReference type="PROSITE" id="PS51676"/>
    </source>
</evidence>
<feature type="domain" description="WW" evidence="11">
    <location>
        <begin position="118"/>
        <end position="151"/>
    </location>
</feature>
<dbReference type="GO" id="GO:0070063">
    <property type="term" value="F:RNA polymerase binding"/>
    <property type="evidence" value="ECO:0007669"/>
    <property type="project" value="UniProtKB-ARBA"/>
</dbReference>
<evidence type="ECO:0000256" key="6">
    <source>
        <dbReference type="ARBA" id="ARBA00056384"/>
    </source>
</evidence>
<feature type="coiled-coil region" evidence="9">
    <location>
        <begin position="389"/>
        <end position="416"/>
    </location>
</feature>
<evidence type="ECO:0000256" key="10">
    <source>
        <dbReference type="SAM" id="MobiDB-lite"/>
    </source>
</evidence>
<feature type="domain" description="FF" evidence="12">
    <location>
        <begin position="618"/>
        <end position="674"/>
    </location>
</feature>
<evidence type="ECO:0000256" key="5">
    <source>
        <dbReference type="ARBA" id="ARBA00023242"/>
    </source>
</evidence>
<comment type="subcellular location">
    <subcellularLocation>
        <location evidence="1">Nucleus</location>
    </subcellularLocation>
</comment>
<keyword evidence="5" id="KW-0539">Nucleus</keyword>
<dbReference type="FunFam" id="1.10.10.440:FF:000013">
    <property type="entry name" value="pre-mRNA-processing protein 40A isoform X1"/>
    <property type="match status" value="1"/>
</dbReference>
<keyword evidence="9" id="KW-0175">Coiled coil</keyword>
<dbReference type="PANTHER" id="PTHR11864">
    <property type="entry name" value="PRE-MRNA-PROCESSING PROTEIN PRP40"/>
    <property type="match status" value="1"/>
</dbReference>
<dbReference type="Gene3D" id="2.20.70.10">
    <property type="match status" value="2"/>
</dbReference>
<dbReference type="Pfam" id="PF01846">
    <property type="entry name" value="FF"/>
    <property type="match status" value="5"/>
</dbReference>
<dbReference type="SMART" id="SM00441">
    <property type="entry name" value="FF"/>
    <property type="match status" value="5"/>
</dbReference>
<comment type="caution">
    <text evidence="13">The sequence shown here is derived from an EMBL/GenBank/DDBJ whole genome shotgun (WGS) entry which is preliminary data.</text>
</comment>
<comment type="similarity">
    <text evidence="7">Belongs to the PRPF40 family.</text>
</comment>
<dbReference type="EMBL" id="SIDB01000012">
    <property type="protein sequence ID" value="KAI3425337.1"/>
    <property type="molecule type" value="Genomic_DNA"/>
</dbReference>
<evidence type="ECO:0000259" key="11">
    <source>
        <dbReference type="PROSITE" id="PS50020"/>
    </source>
</evidence>
<dbReference type="CDD" id="cd00201">
    <property type="entry name" value="WW"/>
    <property type="match status" value="2"/>
</dbReference>
<evidence type="ECO:0000256" key="9">
    <source>
        <dbReference type="SAM" id="Coils"/>
    </source>
</evidence>
<dbReference type="InterPro" id="IPR001202">
    <property type="entry name" value="WW_dom"/>
</dbReference>
<evidence type="ECO:0000256" key="7">
    <source>
        <dbReference type="ARBA" id="ARBA00061317"/>
    </source>
</evidence>
<reference evidence="13" key="1">
    <citation type="journal article" date="2019" name="Plant J.">
        <title>Chlorella vulgaris genome assembly and annotation reveals the molecular basis for metabolic acclimation to high light conditions.</title>
        <authorList>
            <person name="Cecchin M."/>
            <person name="Marcolungo L."/>
            <person name="Rossato M."/>
            <person name="Girolomoni L."/>
            <person name="Cosentino E."/>
            <person name="Cuine S."/>
            <person name="Li-Beisson Y."/>
            <person name="Delledonne M."/>
            <person name="Ballottari M."/>
        </authorList>
    </citation>
    <scope>NUCLEOTIDE SEQUENCE</scope>
    <source>
        <strain evidence="13">211/11P</strain>
    </source>
</reference>
<dbReference type="OrthoDB" id="187617at2759"/>
<dbReference type="InterPro" id="IPR036020">
    <property type="entry name" value="WW_dom_sf"/>
</dbReference>
<keyword evidence="4" id="KW-0508">mRNA splicing</keyword>
<name>A0A9D4TH77_CHLVU</name>
<dbReference type="SUPFAM" id="SSF51045">
    <property type="entry name" value="WW domain"/>
    <property type="match status" value="2"/>
</dbReference>
<feature type="domain" description="FF" evidence="12">
    <location>
        <begin position="269"/>
        <end position="323"/>
    </location>
</feature>
<evidence type="ECO:0000313" key="14">
    <source>
        <dbReference type="Proteomes" id="UP001055712"/>
    </source>
</evidence>
<feature type="region of interest" description="Disordered" evidence="10">
    <location>
        <begin position="679"/>
        <end position="763"/>
    </location>
</feature>
<dbReference type="PROSITE" id="PS51676">
    <property type="entry name" value="FF"/>
    <property type="match status" value="5"/>
</dbReference>
<dbReference type="GO" id="GO:0003723">
    <property type="term" value="F:RNA binding"/>
    <property type="evidence" value="ECO:0007669"/>
    <property type="project" value="TreeGrafter"/>
</dbReference>
<dbReference type="PROSITE" id="PS01159">
    <property type="entry name" value="WW_DOMAIN_1"/>
    <property type="match status" value="2"/>
</dbReference>